<dbReference type="AlphaFoldDB" id="A0A7W9SL07"/>
<organism evidence="1 2">
    <name type="scientific">Armatimonas rosea</name>
    <dbReference type="NCBI Taxonomy" id="685828"/>
    <lineage>
        <taxon>Bacteria</taxon>
        <taxon>Bacillati</taxon>
        <taxon>Armatimonadota</taxon>
        <taxon>Armatimonadia</taxon>
        <taxon>Armatimonadales</taxon>
        <taxon>Armatimonadaceae</taxon>
        <taxon>Armatimonas</taxon>
    </lineage>
</organism>
<keyword evidence="2" id="KW-1185">Reference proteome</keyword>
<evidence type="ECO:0008006" key="3">
    <source>
        <dbReference type="Google" id="ProtNLM"/>
    </source>
</evidence>
<dbReference type="Proteomes" id="UP000520814">
    <property type="component" value="Unassembled WGS sequence"/>
</dbReference>
<dbReference type="RefSeq" id="WP_184192219.1">
    <property type="nucleotide sequence ID" value="NZ_JACHGW010000001.1"/>
</dbReference>
<proteinExistence type="predicted"/>
<sequence length="181" mass="18726">MKQLFLLIPIAVLAGCGGVSRNPQTFLQVDRLARPAVNEVFATVAGDRHKVNDENNPTDDAGQLANDIQGFMTGTAGRSQAITNVVKAVLVPDVLVADLNQTDSAAYLGAETGGATGGKFGGRKLTDDVVDISLGVIFGGTVPALGLAPDDNKEIPTLTSDNVGASGKRFTSTFPYLGAPR</sequence>
<dbReference type="InterPro" id="IPR025566">
    <property type="entry name" value="DUF4331"/>
</dbReference>
<protein>
    <recommendedName>
        <fullName evidence="3">DUF4331 domain-containing protein</fullName>
    </recommendedName>
</protein>
<comment type="caution">
    <text evidence="1">The sequence shown here is derived from an EMBL/GenBank/DDBJ whole genome shotgun (WGS) entry which is preliminary data.</text>
</comment>
<accession>A0A7W9SL07</accession>
<evidence type="ECO:0000313" key="1">
    <source>
        <dbReference type="EMBL" id="MBB6048581.1"/>
    </source>
</evidence>
<reference evidence="1 2" key="1">
    <citation type="submission" date="2020-08" db="EMBL/GenBank/DDBJ databases">
        <title>Genomic Encyclopedia of Type Strains, Phase IV (KMG-IV): sequencing the most valuable type-strain genomes for metagenomic binning, comparative biology and taxonomic classification.</title>
        <authorList>
            <person name="Goeker M."/>
        </authorList>
    </citation>
    <scope>NUCLEOTIDE SEQUENCE [LARGE SCALE GENOMIC DNA]</scope>
    <source>
        <strain evidence="1 2">DSM 23562</strain>
    </source>
</reference>
<dbReference type="PROSITE" id="PS51257">
    <property type="entry name" value="PROKAR_LIPOPROTEIN"/>
    <property type="match status" value="1"/>
</dbReference>
<dbReference type="EMBL" id="JACHGW010000001">
    <property type="protein sequence ID" value="MBB6048581.1"/>
    <property type="molecule type" value="Genomic_DNA"/>
</dbReference>
<gene>
    <name evidence="1" type="ORF">HNQ39_000343</name>
</gene>
<evidence type="ECO:0000313" key="2">
    <source>
        <dbReference type="Proteomes" id="UP000520814"/>
    </source>
</evidence>
<name>A0A7W9SL07_ARMRO</name>
<dbReference type="Pfam" id="PF14224">
    <property type="entry name" value="DUF4331"/>
    <property type="match status" value="1"/>
</dbReference>